<dbReference type="InterPro" id="IPR003838">
    <property type="entry name" value="ABC3_permease_C"/>
</dbReference>
<reference evidence="9 10" key="1">
    <citation type="submission" date="2019-10" db="EMBL/GenBank/DDBJ databases">
        <title>Draft Genome Sequence of Cytophagaceae sp. SJW1-29.</title>
        <authorList>
            <person name="Choi A."/>
        </authorList>
    </citation>
    <scope>NUCLEOTIDE SEQUENCE [LARGE SCALE GENOMIC DNA]</scope>
    <source>
        <strain evidence="9 10">SJW1-29</strain>
    </source>
</reference>
<organism evidence="9 10">
    <name type="scientific">Salmonirosea aquatica</name>
    <dbReference type="NCBI Taxonomy" id="2654236"/>
    <lineage>
        <taxon>Bacteria</taxon>
        <taxon>Pseudomonadati</taxon>
        <taxon>Bacteroidota</taxon>
        <taxon>Cytophagia</taxon>
        <taxon>Cytophagales</taxon>
        <taxon>Spirosomataceae</taxon>
        <taxon>Salmonirosea</taxon>
    </lineage>
</organism>
<evidence type="ECO:0000256" key="5">
    <source>
        <dbReference type="ARBA" id="ARBA00023136"/>
    </source>
</evidence>
<dbReference type="AlphaFoldDB" id="A0A7C9F9N9"/>
<keyword evidence="3 6" id="KW-0812">Transmembrane</keyword>
<feature type="transmembrane region" description="Helical" evidence="6">
    <location>
        <begin position="298"/>
        <end position="320"/>
    </location>
</feature>
<dbReference type="Pfam" id="PF02687">
    <property type="entry name" value="FtsX"/>
    <property type="match status" value="2"/>
</dbReference>
<feature type="domain" description="MacB-like periplasmic core" evidence="8">
    <location>
        <begin position="20"/>
        <end position="252"/>
    </location>
</feature>
<feature type="transmembrane region" description="Helical" evidence="6">
    <location>
        <begin position="21"/>
        <end position="41"/>
    </location>
</feature>
<keyword evidence="2" id="KW-1003">Cell membrane</keyword>
<dbReference type="PANTHER" id="PTHR30572:SF18">
    <property type="entry name" value="ABC-TYPE MACROLIDE FAMILY EXPORT SYSTEM PERMEASE COMPONENT 2"/>
    <property type="match status" value="1"/>
</dbReference>
<dbReference type="PANTHER" id="PTHR30572">
    <property type="entry name" value="MEMBRANE COMPONENT OF TRANSPORTER-RELATED"/>
    <property type="match status" value="1"/>
</dbReference>
<gene>
    <name evidence="9" type="ORF">GBK04_16050</name>
</gene>
<dbReference type="GO" id="GO:0005886">
    <property type="term" value="C:plasma membrane"/>
    <property type="evidence" value="ECO:0007669"/>
    <property type="project" value="UniProtKB-SubCell"/>
</dbReference>
<feature type="domain" description="ABC3 transporter permease C-terminal" evidence="7">
    <location>
        <begin position="305"/>
        <end position="420"/>
    </location>
</feature>
<dbReference type="InterPro" id="IPR050250">
    <property type="entry name" value="Macrolide_Exporter_MacB"/>
</dbReference>
<name>A0A7C9F9N9_9BACT</name>
<accession>A0A7C9F9N9</accession>
<feature type="transmembrane region" description="Helical" evidence="6">
    <location>
        <begin position="443"/>
        <end position="461"/>
    </location>
</feature>
<feature type="transmembrane region" description="Helical" evidence="6">
    <location>
        <begin position="747"/>
        <end position="766"/>
    </location>
</feature>
<protein>
    <submittedName>
        <fullName evidence="9">FtsX-like permease family protein</fullName>
    </submittedName>
</protein>
<evidence type="ECO:0000259" key="8">
    <source>
        <dbReference type="Pfam" id="PF12704"/>
    </source>
</evidence>
<dbReference type="EMBL" id="WHLY01000002">
    <property type="protein sequence ID" value="MPR34824.1"/>
    <property type="molecule type" value="Genomic_DNA"/>
</dbReference>
<evidence type="ECO:0000256" key="4">
    <source>
        <dbReference type="ARBA" id="ARBA00022989"/>
    </source>
</evidence>
<keyword evidence="10" id="KW-1185">Reference proteome</keyword>
<dbReference type="PROSITE" id="PS51257">
    <property type="entry name" value="PROKAR_LIPOPROTEIN"/>
    <property type="match status" value="1"/>
</dbReference>
<evidence type="ECO:0000256" key="6">
    <source>
        <dbReference type="SAM" id="Phobius"/>
    </source>
</evidence>
<dbReference type="GO" id="GO:0022857">
    <property type="term" value="F:transmembrane transporter activity"/>
    <property type="evidence" value="ECO:0007669"/>
    <property type="project" value="TreeGrafter"/>
</dbReference>
<dbReference type="Pfam" id="PF12704">
    <property type="entry name" value="MacB_PCD"/>
    <property type="match status" value="1"/>
</dbReference>
<feature type="domain" description="ABC3 transporter permease C-terminal" evidence="7">
    <location>
        <begin position="700"/>
        <end position="811"/>
    </location>
</feature>
<dbReference type="InterPro" id="IPR025857">
    <property type="entry name" value="MacB_PCD"/>
</dbReference>
<dbReference type="RefSeq" id="WP_152761362.1">
    <property type="nucleotide sequence ID" value="NZ_WHLY01000002.1"/>
</dbReference>
<feature type="transmembrane region" description="Helical" evidence="6">
    <location>
        <begin position="698"/>
        <end position="720"/>
    </location>
</feature>
<dbReference type="Proteomes" id="UP000479293">
    <property type="component" value="Unassembled WGS sequence"/>
</dbReference>
<evidence type="ECO:0000259" key="7">
    <source>
        <dbReference type="Pfam" id="PF02687"/>
    </source>
</evidence>
<evidence type="ECO:0000256" key="1">
    <source>
        <dbReference type="ARBA" id="ARBA00004651"/>
    </source>
</evidence>
<evidence type="ECO:0000313" key="10">
    <source>
        <dbReference type="Proteomes" id="UP000479293"/>
    </source>
</evidence>
<keyword evidence="4 6" id="KW-1133">Transmembrane helix</keyword>
<feature type="transmembrane region" description="Helical" evidence="6">
    <location>
        <begin position="389"/>
        <end position="410"/>
    </location>
</feature>
<evidence type="ECO:0000256" key="2">
    <source>
        <dbReference type="ARBA" id="ARBA00022475"/>
    </source>
</evidence>
<comment type="caution">
    <text evidence="9">The sequence shown here is derived from an EMBL/GenBank/DDBJ whole genome shotgun (WGS) entry which is preliminary data.</text>
</comment>
<evidence type="ECO:0000313" key="9">
    <source>
        <dbReference type="EMBL" id="MPR34824.1"/>
    </source>
</evidence>
<feature type="transmembrane region" description="Helical" evidence="6">
    <location>
        <begin position="781"/>
        <end position="801"/>
    </location>
</feature>
<evidence type="ECO:0000256" key="3">
    <source>
        <dbReference type="ARBA" id="ARBA00022692"/>
    </source>
</evidence>
<comment type="subcellular location">
    <subcellularLocation>
        <location evidence="1">Cell membrane</location>
        <topology evidence="1">Multi-pass membrane protein</topology>
    </subcellularLocation>
</comment>
<feature type="transmembrane region" description="Helical" evidence="6">
    <location>
        <begin position="345"/>
        <end position="369"/>
    </location>
</feature>
<keyword evidence="5 6" id="KW-0472">Membrane</keyword>
<sequence length="818" mass="91509">MLSNYLKLAFRNLWRNRLFTALNVLGLSIGLAACWMIFQLVSYEFSFDAEQPHRDRIYKVVSDFTFDGKESGNAGAPKPLAEAIRKQMGGVETVAGLYDQWIMNLKVPQPSGKSLDFTDIEQVQATTTDYFKLVPYHWLAGSPAKALAQPNEAVLTLSRAEKYFPGLTPEQMLGKTILYRDTVAIEVTGVVADLERATSFTGHEFLSLSTFQKGENAKAYTEAWGGVNSSDQIYLLLGEKTDVAKLNKNINALSQKNSQEAMKNWGANFTRKHSLLPLSEVHFAPNYAGRLRTVNKNILLALMGLAVFLLALAVINYVNLTTAQVPQRAREIGIRKTLGSSRSRLIGHFLGETFMVTVLACGLAFVWTIMFRTSFGDLFPKELDLYPNIGQTLLFMVLLVVLVSALAGWYPSLLITRFQPTQVLRGQVSLQIGRNNFSLRKSLIVFQFVIAQAFVIGAIIMNQQMRYTMEKDLGFDREAVLTFQVPYRLLQSEAYGKKQFALKDELKRLPQVVSVSLGNPPFNQNYSSGGIIYKGAQKEIELNVYRKYVDTDLLGTYNIKLLAGRNLLPSDTVREYVINETAVREFGFKSPQDAVGKYLVEQNNHLSIPIVGVVEDFHTATFTQKIDPLAMMTEKDGTGNFNVKLASNKPSDWQAGIQKMEELWKSTYPDAPFEYKFYDDMIAQYYESERRMTQIINLSTGIAILISCLGLFGLATLTAFQRTKEIGVRKVLGASIAGIVGMLSKDFVLLVLVALVIASPIAWYFMDQWLADFAYHVNISWWVFALAGLTAVTIALITVGYQSVKAALMNPVESLRSE</sequence>
<proteinExistence type="predicted"/>